<dbReference type="PANTHER" id="PTHR42785:SF1">
    <property type="entry name" value="DNA TOPOISOMERASE"/>
    <property type="match status" value="1"/>
</dbReference>
<keyword evidence="2" id="KW-0413">Isomerase</keyword>
<evidence type="ECO:0000256" key="1">
    <source>
        <dbReference type="SAM" id="MobiDB-lite"/>
    </source>
</evidence>
<feature type="compositionally biased region" description="Low complexity" evidence="1">
    <location>
        <begin position="162"/>
        <end position="188"/>
    </location>
</feature>
<sequence length="235" mass="23555">MSIGGNRAIDLIIAKESGLTGRRFGASESAPARVLGEHPSGGPVTIKAGRYGPYVSHGKVNATLLKDADPTTLTLEGALELLSAKASGGGGPIQGRLLGEHPSGGPITVRAGRFGAYVNHGKTNATLKANASAETITLEEAIRLIEDKEAAGGGAKKKAAAPKKTAAKAAPKTNGAKAGASKAAASKAKASEGDDDGPPFEPTANLKPAPARKPAGSQKPAPKPAADKQKKAKHA</sequence>
<dbReference type="EMBL" id="LR536450">
    <property type="protein sequence ID" value="VFU11075.1"/>
    <property type="molecule type" value="Genomic_DNA"/>
</dbReference>
<dbReference type="InterPro" id="IPR025589">
    <property type="entry name" value="Toprim_C_rpt"/>
</dbReference>
<reference evidence="2 3" key="1">
    <citation type="submission" date="2019-03" db="EMBL/GenBank/DDBJ databases">
        <authorList>
            <person name="Kox A.R. M."/>
        </authorList>
    </citation>
    <scope>NUCLEOTIDE SEQUENCE [LARGE SCALE GENOMIC DNA]</scope>
    <source>
        <strain evidence="2">MTUNDRAET4 annotated genome</strain>
    </source>
</reference>
<dbReference type="GO" id="GO:0006265">
    <property type="term" value="P:DNA topological change"/>
    <property type="evidence" value="ECO:0007669"/>
    <property type="project" value="InterPro"/>
</dbReference>
<feature type="region of interest" description="Disordered" evidence="1">
    <location>
        <begin position="151"/>
        <end position="235"/>
    </location>
</feature>
<dbReference type="GO" id="GO:0003677">
    <property type="term" value="F:DNA binding"/>
    <property type="evidence" value="ECO:0007669"/>
    <property type="project" value="InterPro"/>
</dbReference>
<name>A0A4U8Z729_METTU</name>
<dbReference type="InterPro" id="IPR000380">
    <property type="entry name" value="Topo_IA"/>
</dbReference>
<proteinExistence type="predicted"/>
<dbReference type="Pfam" id="PF13368">
    <property type="entry name" value="Toprim_C_rpt"/>
    <property type="match status" value="2"/>
</dbReference>
<evidence type="ECO:0000313" key="3">
    <source>
        <dbReference type="Proteomes" id="UP000294360"/>
    </source>
</evidence>
<accession>A0A4U8Z729</accession>
<protein>
    <submittedName>
        <fullName evidence="2">DNA topoisomerase 1</fullName>
        <ecNumber evidence="2">5.99.1.2</ecNumber>
    </submittedName>
</protein>
<dbReference type="AlphaFoldDB" id="A0A4U8Z729"/>
<organism evidence="2 3">
    <name type="scientific">Methylocella tundrae</name>
    <dbReference type="NCBI Taxonomy" id="227605"/>
    <lineage>
        <taxon>Bacteria</taxon>
        <taxon>Pseudomonadati</taxon>
        <taxon>Pseudomonadota</taxon>
        <taxon>Alphaproteobacteria</taxon>
        <taxon>Hyphomicrobiales</taxon>
        <taxon>Beijerinckiaceae</taxon>
        <taxon>Methylocella</taxon>
    </lineage>
</organism>
<dbReference type="KEGG" id="mtun:MTUNDRAET4_4194"/>
<gene>
    <name evidence="2" type="ORF">MTUNDRAET4_4194</name>
</gene>
<dbReference type="Proteomes" id="UP000294360">
    <property type="component" value="Chromosome"/>
</dbReference>
<dbReference type="PANTHER" id="PTHR42785">
    <property type="entry name" value="DNA TOPOISOMERASE, TYPE IA, CORE"/>
    <property type="match status" value="1"/>
</dbReference>
<evidence type="ECO:0000313" key="2">
    <source>
        <dbReference type="EMBL" id="VFU11075.1"/>
    </source>
</evidence>
<dbReference type="GO" id="GO:0003917">
    <property type="term" value="F:DNA topoisomerase type I (single strand cut, ATP-independent) activity"/>
    <property type="evidence" value="ECO:0007669"/>
    <property type="project" value="InterPro"/>
</dbReference>
<dbReference type="EC" id="5.99.1.2" evidence="2"/>